<dbReference type="STRING" id="72359.L7JRZ3"/>
<dbReference type="Proteomes" id="UP000011185">
    <property type="component" value="Unassembled WGS sequence"/>
</dbReference>
<organism evidence="1 2">
    <name type="scientific">Trachipleistophora hominis</name>
    <name type="common">Microsporidian parasite</name>
    <dbReference type="NCBI Taxonomy" id="72359"/>
    <lineage>
        <taxon>Eukaryota</taxon>
        <taxon>Fungi</taxon>
        <taxon>Fungi incertae sedis</taxon>
        <taxon>Microsporidia</taxon>
        <taxon>Pleistophoridae</taxon>
        <taxon>Trachipleistophora</taxon>
    </lineage>
</organism>
<dbReference type="HOGENOM" id="CLU_765103_0_0_1"/>
<sequence length="335" mass="39211">MDFEYGYEGTSAKDLIKLFDIRKKDTIVYDNSDFYGTTSTPLDLPTSKYVKDVQTIKMTEPKCLIETEPQLFRTNGRLLSKLEELDLLLNIDFIEIYDHLYIDENLCIYKVPYFDYEIANSNWLEAQEKNAYFYFVHNGIKYEDFIASMSKRSLQIFNSSLNILTYENCIPNYLSSFGTPPFSYPMYGEREISDQLSRVLSFRNISFYVNKSLKCTRVNDHYEINGIYGNATFRKRKSEANEVVSPVSFYFRVLLLKQPFILPTFFGTIMVDKKIVNVISINCSAKVCPPNTFLVYFYADHKLPAHLMSHLKIDENNILNDVTFSNMREFNWSFS</sequence>
<reference evidence="1 2" key="1">
    <citation type="journal article" date="2012" name="PLoS Pathog.">
        <title>The genome of the obligate intracellular parasite Trachipleistophora hominis: new insights into microsporidian genome dynamics and reductive evolution.</title>
        <authorList>
            <person name="Heinz E."/>
            <person name="Williams T.A."/>
            <person name="Nakjang S."/>
            <person name="Noel C.J."/>
            <person name="Swan D.C."/>
            <person name="Goldberg A.V."/>
            <person name="Harris S.R."/>
            <person name="Weinmaier T."/>
            <person name="Markert S."/>
            <person name="Becher D."/>
            <person name="Bernhardt J."/>
            <person name="Dagan T."/>
            <person name="Hacker C."/>
            <person name="Lucocq J.M."/>
            <person name="Schweder T."/>
            <person name="Rattei T."/>
            <person name="Hall N."/>
            <person name="Hirt R.P."/>
            <person name="Embley T.M."/>
        </authorList>
    </citation>
    <scope>NUCLEOTIDE SEQUENCE [LARGE SCALE GENOMIC DNA]</scope>
</reference>
<evidence type="ECO:0000313" key="2">
    <source>
        <dbReference type="Proteomes" id="UP000011185"/>
    </source>
</evidence>
<dbReference type="OrthoDB" id="2195620at2759"/>
<name>L7JRZ3_TRAHO</name>
<dbReference type="AlphaFoldDB" id="L7JRZ3"/>
<accession>L7JRZ3</accession>
<evidence type="ECO:0000313" key="1">
    <source>
        <dbReference type="EMBL" id="ELQ73816.1"/>
    </source>
</evidence>
<dbReference type="InParanoid" id="L7JRZ3"/>
<dbReference type="VEuPathDB" id="MicrosporidiaDB:THOM_3256"/>
<keyword evidence="2" id="KW-1185">Reference proteome</keyword>
<dbReference type="OMA" id="AICECND"/>
<protein>
    <submittedName>
        <fullName evidence="1">RAB proteins geranylgeranyltransferase component A (RAB escort protein)</fullName>
    </submittedName>
</protein>
<proteinExistence type="predicted"/>
<dbReference type="EMBL" id="JH994102">
    <property type="protein sequence ID" value="ELQ73816.1"/>
    <property type="molecule type" value="Genomic_DNA"/>
</dbReference>
<keyword evidence="1" id="KW-0808">Transferase</keyword>
<dbReference type="GO" id="GO:0016740">
    <property type="term" value="F:transferase activity"/>
    <property type="evidence" value="ECO:0007669"/>
    <property type="project" value="UniProtKB-KW"/>
</dbReference>
<gene>
    <name evidence="1" type="ORF">THOM_3256</name>
</gene>